<keyword evidence="2" id="KW-1185">Reference proteome</keyword>
<name>A0A844FSR8_9FIRM</name>
<evidence type="ECO:0000313" key="1">
    <source>
        <dbReference type="EMBL" id="MST88636.1"/>
    </source>
</evidence>
<gene>
    <name evidence="1" type="ORF">FYJ79_03425</name>
</gene>
<protein>
    <submittedName>
        <fullName evidence="1">Uncharacterized protein</fullName>
    </submittedName>
</protein>
<dbReference type="AlphaFoldDB" id="A0A844FSR8"/>
<proteinExistence type="predicted"/>
<comment type="caution">
    <text evidence="1">The sequence shown here is derived from an EMBL/GenBank/DDBJ whole genome shotgun (WGS) entry which is preliminary data.</text>
</comment>
<organism evidence="1 2">
    <name type="scientific">Sharpea porci</name>
    <dbReference type="NCBI Taxonomy" id="2652286"/>
    <lineage>
        <taxon>Bacteria</taxon>
        <taxon>Bacillati</taxon>
        <taxon>Bacillota</taxon>
        <taxon>Erysipelotrichia</taxon>
        <taxon>Erysipelotrichales</taxon>
        <taxon>Coprobacillaceae</taxon>
        <taxon>Sharpea</taxon>
    </lineage>
</organism>
<dbReference type="EMBL" id="VUNM01000004">
    <property type="protein sequence ID" value="MST88636.1"/>
    <property type="molecule type" value="Genomic_DNA"/>
</dbReference>
<evidence type="ECO:0000313" key="2">
    <source>
        <dbReference type="Proteomes" id="UP000442619"/>
    </source>
</evidence>
<sequence length="140" mass="16125">MENYIQSAPHAFMHVTIDGIHPIRGKIYNAAIKDPIDFIDFNELIIKGDQMFNSIGNPMPSVQLRSFRSKKANINYQASPKLYHDYHDLRKIEGKKMSLDIYLKSRHEAGWQGFLLIEGKCSQFHGIMELLNVMNTEVLS</sequence>
<reference evidence="1 2" key="1">
    <citation type="submission" date="2019-08" db="EMBL/GenBank/DDBJ databases">
        <title>In-depth cultivation of the pig gut microbiome towards novel bacterial diversity and tailored functional studies.</title>
        <authorList>
            <person name="Wylensek D."/>
            <person name="Hitch T.C.A."/>
            <person name="Clavel T."/>
        </authorList>
    </citation>
    <scope>NUCLEOTIDE SEQUENCE [LARGE SCALE GENOMIC DNA]</scope>
    <source>
        <strain evidence="1 2">CA-Schmier-601-WT-3</strain>
    </source>
</reference>
<dbReference type="Proteomes" id="UP000442619">
    <property type="component" value="Unassembled WGS sequence"/>
</dbReference>
<dbReference type="RefSeq" id="WP_154514568.1">
    <property type="nucleotide sequence ID" value="NZ_VUNM01000004.1"/>
</dbReference>
<accession>A0A844FSR8</accession>